<proteinExistence type="predicted"/>
<evidence type="ECO:0000256" key="1">
    <source>
        <dbReference type="ARBA" id="ARBA00023125"/>
    </source>
</evidence>
<dbReference type="Proteomes" id="UP000318307">
    <property type="component" value="Unassembled WGS sequence"/>
</dbReference>
<dbReference type="InterPro" id="IPR036271">
    <property type="entry name" value="Tet_transcr_reg_TetR-rel_C_sf"/>
</dbReference>
<dbReference type="Pfam" id="PF17932">
    <property type="entry name" value="TetR_C_24"/>
    <property type="match status" value="1"/>
</dbReference>
<dbReference type="RefSeq" id="WP_246118485.1">
    <property type="nucleotide sequence ID" value="NZ_VLLC01000001.1"/>
</dbReference>
<dbReference type="InterPro" id="IPR041490">
    <property type="entry name" value="KstR2_TetR_C"/>
</dbReference>
<dbReference type="GO" id="GO:0003677">
    <property type="term" value="F:DNA binding"/>
    <property type="evidence" value="ECO:0007669"/>
    <property type="project" value="UniProtKB-UniRule"/>
</dbReference>
<accession>A0A562S7B9</accession>
<dbReference type="PANTHER" id="PTHR43479">
    <property type="entry name" value="ACREF/ENVCD OPERON REPRESSOR-RELATED"/>
    <property type="match status" value="1"/>
</dbReference>
<dbReference type="EMBL" id="VLLC01000001">
    <property type="protein sequence ID" value="TWI77282.1"/>
    <property type="molecule type" value="Genomic_DNA"/>
</dbReference>
<comment type="caution">
    <text evidence="4">The sequence shown here is derived from an EMBL/GenBank/DDBJ whole genome shotgun (WGS) entry which is preliminary data.</text>
</comment>
<dbReference type="PRINTS" id="PR00455">
    <property type="entry name" value="HTHTETR"/>
</dbReference>
<name>A0A562S7B9_9BACT</name>
<keyword evidence="1 2" id="KW-0238">DNA-binding</keyword>
<dbReference type="SUPFAM" id="SSF46689">
    <property type="entry name" value="Homeodomain-like"/>
    <property type="match status" value="1"/>
</dbReference>
<keyword evidence="5" id="KW-1185">Reference proteome</keyword>
<dbReference type="SUPFAM" id="SSF48498">
    <property type="entry name" value="Tetracyclin repressor-like, C-terminal domain"/>
    <property type="match status" value="1"/>
</dbReference>
<reference evidence="4 5" key="1">
    <citation type="submission" date="2019-07" db="EMBL/GenBank/DDBJ databases">
        <title>Genome sequencing of 100 strains of the haloalkaliphilic chemolithoautotrophic sulfur-oxidizing bacterium Thioalkalivibrio.</title>
        <authorList>
            <person name="Muyzer G."/>
        </authorList>
    </citation>
    <scope>NUCLEOTIDE SEQUENCE [LARGE SCALE GENOMIC DNA]</scope>
    <source>
        <strain evidence="4 5">ASO4-4</strain>
    </source>
</reference>
<dbReference type="InterPro" id="IPR009057">
    <property type="entry name" value="Homeodomain-like_sf"/>
</dbReference>
<dbReference type="Pfam" id="PF00440">
    <property type="entry name" value="TetR_N"/>
    <property type="match status" value="1"/>
</dbReference>
<sequence length="227" mass="26516">MNFETFKKKYDTSMERMCREIFHSRNDTIRIKKEETAVKNLMAIMDAALNLSVKKGFDAMSLRDLQAESGLSMGCLYSCFSGKEALLHIMQEQGRNFVMGIMAEALKEPAPPEKKLEMAIRTHIYLSETMQKWFYFSYMETKNMGRDEAKKAIESELLTESVFTEILKEGEKTGIFSFEDASLTAAMVKAMLQDWYLKRWKYKKRQIHVDDYADFLIRFIRKALVQP</sequence>
<evidence type="ECO:0000256" key="2">
    <source>
        <dbReference type="PROSITE-ProRule" id="PRU00335"/>
    </source>
</evidence>
<dbReference type="PROSITE" id="PS50977">
    <property type="entry name" value="HTH_TETR_2"/>
    <property type="match status" value="1"/>
</dbReference>
<evidence type="ECO:0000313" key="4">
    <source>
        <dbReference type="EMBL" id="TWI77282.1"/>
    </source>
</evidence>
<feature type="DNA-binding region" description="H-T-H motif" evidence="2">
    <location>
        <begin position="61"/>
        <end position="80"/>
    </location>
</feature>
<dbReference type="PANTHER" id="PTHR43479:SF11">
    <property type="entry name" value="ACREF_ENVCD OPERON REPRESSOR-RELATED"/>
    <property type="match status" value="1"/>
</dbReference>
<dbReference type="Gene3D" id="1.10.10.60">
    <property type="entry name" value="Homeodomain-like"/>
    <property type="match status" value="1"/>
</dbReference>
<dbReference type="InterPro" id="IPR050624">
    <property type="entry name" value="HTH-type_Tx_Regulator"/>
</dbReference>
<dbReference type="AlphaFoldDB" id="A0A562S7B9"/>
<evidence type="ECO:0000313" key="5">
    <source>
        <dbReference type="Proteomes" id="UP000318307"/>
    </source>
</evidence>
<gene>
    <name evidence="4" type="ORF">LZ24_00082</name>
</gene>
<feature type="domain" description="HTH tetR-type" evidence="3">
    <location>
        <begin position="38"/>
        <end position="98"/>
    </location>
</feature>
<organism evidence="4 5">
    <name type="scientific">Desulfobotulus alkaliphilus</name>
    <dbReference type="NCBI Taxonomy" id="622671"/>
    <lineage>
        <taxon>Bacteria</taxon>
        <taxon>Pseudomonadati</taxon>
        <taxon>Thermodesulfobacteriota</taxon>
        <taxon>Desulfobacteria</taxon>
        <taxon>Desulfobacterales</taxon>
        <taxon>Desulfobacteraceae</taxon>
        <taxon>Desulfobotulus</taxon>
    </lineage>
</organism>
<evidence type="ECO:0000259" key="3">
    <source>
        <dbReference type="PROSITE" id="PS50977"/>
    </source>
</evidence>
<dbReference type="Gene3D" id="1.10.357.10">
    <property type="entry name" value="Tetracycline Repressor, domain 2"/>
    <property type="match status" value="1"/>
</dbReference>
<protein>
    <submittedName>
        <fullName evidence="4">TetR family transcriptional regulator</fullName>
    </submittedName>
</protein>
<dbReference type="InterPro" id="IPR001647">
    <property type="entry name" value="HTH_TetR"/>
</dbReference>